<evidence type="ECO:0000256" key="19">
    <source>
        <dbReference type="RuleBase" id="RU004335"/>
    </source>
</evidence>
<keyword evidence="13" id="KW-0119">Carbohydrate metabolism</keyword>
<dbReference type="OrthoDB" id="941679at2759"/>
<comment type="catalytic activity">
    <reaction evidence="1">
        <text>Hydrolysis of (1-&gt;3)-beta-D-glucosidic linkages in (1-&gt;3)-beta-D-glucans.</text>
        <dbReference type="EC" id="3.2.1.39"/>
    </reaction>
</comment>
<dbReference type="EC" id="3.2.1.39" evidence="5"/>
<accession>A0A9P7G836</accession>
<evidence type="ECO:0000256" key="3">
    <source>
        <dbReference type="ARBA" id="ARBA00004401"/>
    </source>
</evidence>
<keyword evidence="9 20" id="KW-0732">Signal</keyword>
<protein>
    <recommendedName>
        <fullName evidence="5">glucan endo-1,3-beta-D-glucosidase</fullName>
        <ecNumber evidence="5">3.2.1.39</ecNumber>
    </recommendedName>
    <alternativeName>
        <fullName evidence="18">Endo-1,3-beta-glucanase btgC</fullName>
    </alternativeName>
    <alternativeName>
        <fullName evidence="17">Laminarinase btgC</fullName>
    </alternativeName>
</protein>
<evidence type="ECO:0000256" key="17">
    <source>
        <dbReference type="ARBA" id="ARBA00042373"/>
    </source>
</evidence>
<keyword evidence="6" id="KW-1003">Cell membrane</keyword>
<dbReference type="GO" id="GO:0005576">
    <property type="term" value="C:extracellular region"/>
    <property type="evidence" value="ECO:0007669"/>
    <property type="project" value="TreeGrafter"/>
</dbReference>
<evidence type="ECO:0000256" key="20">
    <source>
        <dbReference type="SAM" id="SignalP"/>
    </source>
</evidence>
<evidence type="ECO:0000256" key="10">
    <source>
        <dbReference type="ARBA" id="ARBA00022801"/>
    </source>
</evidence>
<evidence type="ECO:0000256" key="16">
    <source>
        <dbReference type="ARBA" id="ARBA00037649"/>
    </source>
</evidence>
<feature type="chain" id="PRO_5040257919" description="glucan endo-1,3-beta-D-glucosidase" evidence="20">
    <location>
        <begin position="18"/>
        <end position="311"/>
    </location>
</feature>
<evidence type="ECO:0000256" key="2">
    <source>
        <dbReference type="ARBA" id="ARBA00004191"/>
    </source>
</evidence>
<name>A0A9P7G836_9AGAR</name>
<dbReference type="GO" id="GO:0071555">
    <property type="term" value="P:cell wall organization"/>
    <property type="evidence" value="ECO:0007669"/>
    <property type="project" value="UniProtKB-KW"/>
</dbReference>
<reference evidence="21" key="1">
    <citation type="submission" date="2020-07" db="EMBL/GenBank/DDBJ databases">
        <authorList>
            <person name="Nieuwenhuis M."/>
            <person name="Van De Peppel L.J.J."/>
        </authorList>
    </citation>
    <scope>NUCLEOTIDE SEQUENCE</scope>
    <source>
        <strain evidence="21">AP01</strain>
        <tissue evidence="21">Mycelium</tissue>
    </source>
</reference>
<evidence type="ECO:0000313" key="22">
    <source>
        <dbReference type="Proteomes" id="UP000775547"/>
    </source>
</evidence>
<sequence>MYKLFFTIAACVLPTFAANNFYGIATANSIGGTGSYTCRSQAQWNTLAKDAKNSGFKSIRVTGFDCDALARASSAAAANGLKVLAGIYVSGSIAGAINQINNEVQLFRSAYGVYGAGRYEGLTIGNEVNDSAGNIMNKVYDVRGTYNTRCHRCIADPQLMRTGYLKSVGVTTPVSTVHTWVAIRDNPALCGADFVGANAHAFYDGNRNSGQAGDFVLKTVIPALKAKCPGKKIYITETGWPSRGNRFGSSAVASINDERTALQRLNCAARDDRSVSLYAFEYDDQNWKGNDNERSFGIFPKFDLNDVFSSC</sequence>
<dbReference type="PANTHER" id="PTHR16631:SF17">
    <property type="entry name" value="GLUCAN ENDO-1,3-BETA-GLUCOSIDASE BTGC"/>
    <property type="match status" value="1"/>
</dbReference>
<evidence type="ECO:0000256" key="8">
    <source>
        <dbReference type="ARBA" id="ARBA00022525"/>
    </source>
</evidence>
<feature type="signal peptide" evidence="20">
    <location>
        <begin position="1"/>
        <end position="17"/>
    </location>
</feature>
<dbReference type="GO" id="GO:0009277">
    <property type="term" value="C:fungal-type cell wall"/>
    <property type="evidence" value="ECO:0007669"/>
    <property type="project" value="TreeGrafter"/>
</dbReference>
<comment type="similarity">
    <text evidence="4 19">Belongs to the glycosyl hydrolase 17 family.</text>
</comment>
<evidence type="ECO:0000256" key="18">
    <source>
        <dbReference type="ARBA" id="ARBA00043078"/>
    </source>
</evidence>
<evidence type="ECO:0000256" key="1">
    <source>
        <dbReference type="ARBA" id="ARBA00000382"/>
    </source>
</evidence>
<dbReference type="SUPFAM" id="SSF51445">
    <property type="entry name" value="(Trans)glycosidases"/>
    <property type="match status" value="1"/>
</dbReference>
<evidence type="ECO:0000256" key="9">
    <source>
        <dbReference type="ARBA" id="ARBA00022729"/>
    </source>
</evidence>
<dbReference type="InterPro" id="IPR017853">
    <property type="entry name" value="GH"/>
</dbReference>
<proteinExistence type="inferred from homology"/>
<reference evidence="21" key="2">
    <citation type="submission" date="2021-10" db="EMBL/GenBank/DDBJ databases">
        <title>Phylogenomics reveals ancestral predisposition of the termite-cultivated fungus Termitomyces towards a domesticated lifestyle.</title>
        <authorList>
            <person name="Auxier B."/>
            <person name="Grum-Grzhimaylo A."/>
            <person name="Cardenas M.E."/>
            <person name="Lodge J.D."/>
            <person name="Laessoe T."/>
            <person name="Pedersen O."/>
            <person name="Smith M.E."/>
            <person name="Kuyper T.W."/>
            <person name="Franco-Molano E.A."/>
            <person name="Baroni T.J."/>
            <person name="Aanen D.K."/>
        </authorList>
    </citation>
    <scope>NUCLEOTIDE SEQUENCE</scope>
    <source>
        <strain evidence="21">AP01</strain>
        <tissue evidence="21">Mycelium</tissue>
    </source>
</reference>
<comment type="caution">
    <text evidence="21">The sequence shown here is derived from an EMBL/GenBank/DDBJ whole genome shotgun (WGS) entry which is preliminary data.</text>
</comment>
<evidence type="ECO:0000256" key="5">
    <source>
        <dbReference type="ARBA" id="ARBA00012780"/>
    </source>
</evidence>
<evidence type="ECO:0000313" key="21">
    <source>
        <dbReference type="EMBL" id="KAG5644644.1"/>
    </source>
</evidence>
<dbReference type="Pfam" id="PF00332">
    <property type="entry name" value="Glyco_hydro_17"/>
    <property type="match status" value="1"/>
</dbReference>
<keyword evidence="14" id="KW-0961">Cell wall biogenesis/degradation</keyword>
<evidence type="ECO:0000256" key="11">
    <source>
        <dbReference type="ARBA" id="ARBA00023136"/>
    </source>
</evidence>
<dbReference type="GO" id="GO:0042973">
    <property type="term" value="F:glucan endo-1,3-beta-D-glucosidase activity"/>
    <property type="evidence" value="ECO:0007669"/>
    <property type="project" value="UniProtKB-EC"/>
</dbReference>
<comment type="function">
    <text evidence="16">Glucanases play a role in cell expansion during growth, in cell-cell fusion during mating, and in spore release during sporulation. This enzyme may be involved in beta-glucan degradation. Active on laminarin and lichenan.</text>
</comment>
<evidence type="ECO:0000256" key="4">
    <source>
        <dbReference type="ARBA" id="ARBA00008773"/>
    </source>
</evidence>
<evidence type="ECO:0000256" key="6">
    <source>
        <dbReference type="ARBA" id="ARBA00022475"/>
    </source>
</evidence>
<gene>
    <name evidence="21" type="ORF">DXG03_008026</name>
</gene>
<dbReference type="GO" id="GO:0009986">
    <property type="term" value="C:cell surface"/>
    <property type="evidence" value="ECO:0007669"/>
    <property type="project" value="TreeGrafter"/>
</dbReference>
<dbReference type="GO" id="GO:0005886">
    <property type="term" value="C:plasma membrane"/>
    <property type="evidence" value="ECO:0007669"/>
    <property type="project" value="UniProtKB-SubCell"/>
</dbReference>
<dbReference type="Gene3D" id="3.20.20.80">
    <property type="entry name" value="Glycosidases"/>
    <property type="match status" value="1"/>
</dbReference>
<comment type="subcellular location">
    <subcellularLocation>
        <location evidence="3">Cell membrane</location>
        <topology evidence="3">Single-pass type II membrane protein</topology>
    </subcellularLocation>
    <subcellularLocation>
        <location evidence="2">Secreted</location>
        <location evidence="2">Cell wall</location>
    </subcellularLocation>
</comment>
<keyword evidence="15" id="KW-0624">Polysaccharide degradation</keyword>
<evidence type="ECO:0000256" key="15">
    <source>
        <dbReference type="ARBA" id="ARBA00023326"/>
    </source>
</evidence>
<dbReference type="EMBL" id="JABCKV010000063">
    <property type="protein sequence ID" value="KAG5644644.1"/>
    <property type="molecule type" value="Genomic_DNA"/>
</dbReference>
<dbReference type="InterPro" id="IPR050732">
    <property type="entry name" value="Beta-glucan_modifiers"/>
</dbReference>
<dbReference type="GO" id="GO:0000272">
    <property type="term" value="P:polysaccharide catabolic process"/>
    <property type="evidence" value="ECO:0007669"/>
    <property type="project" value="UniProtKB-KW"/>
</dbReference>
<dbReference type="PANTHER" id="PTHR16631">
    <property type="entry name" value="GLUCAN 1,3-BETA-GLUCOSIDASE"/>
    <property type="match status" value="1"/>
</dbReference>
<organism evidence="21 22">
    <name type="scientific">Asterophora parasitica</name>
    <dbReference type="NCBI Taxonomy" id="117018"/>
    <lineage>
        <taxon>Eukaryota</taxon>
        <taxon>Fungi</taxon>
        <taxon>Dikarya</taxon>
        <taxon>Basidiomycota</taxon>
        <taxon>Agaricomycotina</taxon>
        <taxon>Agaricomycetes</taxon>
        <taxon>Agaricomycetidae</taxon>
        <taxon>Agaricales</taxon>
        <taxon>Tricholomatineae</taxon>
        <taxon>Lyophyllaceae</taxon>
        <taxon>Asterophora</taxon>
    </lineage>
</organism>
<keyword evidence="7" id="KW-0134">Cell wall</keyword>
<evidence type="ECO:0000256" key="13">
    <source>
        <dbReference type="ARBA" id="ARBA00023277"/>
    </source>
</evidence>
<dbReference type="AlphaFoldDB" id="A0A9P7G836"/>
<keyword evidence="12" id="KW-0325">Glycoprotein</keyword>
<keyword evidence="10" id="KW-0378">Hydrolase</keyword>
<keyword evidence="11" id="KW-0472">Membrane</keyword>
<evidence type="ECO:0000256" key="14">
    <source>
        <dbReference type="ARBA" id="ARBA00023316"/>
    </source>
</evidence>
<evidence type="ECO:0000256" key="12">
    <source>
        <dbReference type="ARBA" id="ARBA00023180"/>
    </source>
</evidence>
<dbReference type="InterPro" id="IPR000490">
    <property type="entry name" value="Glyco_hydro_17"/>
</dbReference>
<keyword evidence="8" id="KW-0964">Secreted</keyword>
<evidence type="ECO:0000256" key="7">
    <source>
        <dbReference type="ARBA" id="ARBA00022512"/>
    </source>
</evidence>
<keyword evidence="22" id="KW-1185">Reference proteome</keyword>
<dbReference type="Proteomes" id="UP000775547">
    <property type="component" value="Unassembled WGS sequence"/>
</dbReference>